<feature type="transmembrane region" description="Helical" evidence="7">
    <location>
        <begin position="94"/>
        <end position="112"/>
    </location>
</feature>
<comment type="similarity">
    <text evidence="5">Belongs to the SAT4 family.</text>
</comment>
<feature type="transmembrane region" description="Helical" evidence="7">
    <location>
        <begin position="171"/>
        <end position="192"/>
    </location>
</feature>
<gene>
    <name evidence="9" type="ORF">ASPACDRAFT_41160</name>
</gene>
<organism evidence="9 10">
    <name type="scientific">Aspergillus aculeatus (strain ATCC 16872 / CBS 172.66 / WB 5094)</name>
    <dbReference type="NCBI Taxonomy" id="690307"/>
    <lineage>
        <taxon>Eukaryota</taxon>
        <taxon>Fungi</taxon>
        <taxon>Dikarya</taxon>
        <taxon>Ascomycota</taxon>
        <taxon>Pezizomycotina</taxon>
        <taxon>Eurotiomycetes</taxon>
        <taxon>Eurotiomycetidae</taxon>
        <taxon>Eurotiales</taxon>
        <taxon>Aspergillaceae</taxon>
        <taxon>Aspergillus</taxon>
        <taxon>Aspergillus subgen. Circumdati</taxon>
    </lineage>
</organism>
<keyword evidence="4 7" id="KW-0472">Membrane</keyword>
<evidence type="ECO:0000256" key="1">
    <source>
        <dbReference type="ARBA" id="ARBA00004141"/>
    </source>
</evidence>
<keyword evidence="3 7" id="KW-1133">Transmembrane helix</keyword>
<dbReference type="Proteomes" id="UP000184546">
    <property type="component" value="Unassembled WGS sequence"/>
</dbReference>
<feature type="compositionally biased region" description="Polar residues" evidence="6">
    <location>
        <begin position="333"/>
        <end position="346"/>
    </location>
</feature>
<protein>
    <recommendedName>
        <fullName evidence="8">Rhodopsin domain-containing protein</fullName>
    </recommendedName>
</protein>
<keyword evidence="10" id="KW-1185">Reference proteome</keyword>
<evidence type="ECO:0000256" key="3">
    <source>
        <dbReference type="ARBA" id="ARBA00022989"/>
    </source>
</evidence>
<comment type="subcellular location">
    <subcellularLocation>
        <location evidence="1">Membrane</location>
        <topology evidence="1">Multi-pass membrane protein</topology>
    </subcellularLocation>
</comment>
<evidence type="ECO:0000313" key="10">
    <source>
        <dbReference type="Proteomes" id="UP000184546"/>
    </source>
</evidence>
<evidence type="ECO:0000256" key="7">
    <source>
        <dbReference type="SAM" id="Phobius"/>
    </source>
</evidence>
<evidence type="ECO:0000313" key="9">
    <source>
        <dbReference type="EMBL" id="OJK02335.1"/>
    </source>
</evidence>
<dbReference type="GO" id="GO:0016020">
    <property type="term" value="C:membrane"/>
    <property type="evidence" value="ECO:0007669"/>
    <property type="project" value="UniProtKB-SubCell"/>
</dbReference>
<dbReference type="STRING" id="690307.A0A1L9X1D8"/>
<dbReference type="RefSeq" id="XP_020058674.1">
    <property type="nucleotide sequence ID" value="XM_020200896.1"/>
</dbReference>
<dbReference type="EMBL" id="KV878973">
    <property type="protein sequence ID" value="OJK02335.1"/>
    <property type="molecule type" value="Genomic_DNA"/>
</dbReference>
<sequence length="365" mass="40300">MGWTIDPANHEGKAFIGIIILLLILDFCLLVSRLVIRAKHSDLSDYVLIFGFLATIGLVVAMYDTYAHGYGMTTSHFTLGDLNESWKLFAPTEILWNAGTTSIRISMMLFYQQLFHPVRTFCKLTMVLIGINIANFITVFIIALSICQPMSYVFLRVGKGHCGNAMAYETYTAASAILFDGLVVVLPMPLLWRLQIKTSKKWGLSLVLGLGVVVCTLTVVRLIASYVYMADDLPKQNALVDFITGLEPTLGILIACLPFLPQVSSRLRRRYNSTFGSQATGSKDTSHNTGVSSAARPFNRLQDTELLQTGGRSGNHRAEAVRSDSFSEDLESANMSDLKGSTSPTRTRSILVSSKFVVREDESSR</sequence>
<evidence type="ECO:0000256" key="2">
    <source>
        <dbReference type="ARBA" id="ARBA00022692"/>
    </source>
</evidence>
<keyword evidence="2 7" id="KW-0812">Transmembrane</keyword>
<evidence type="ECO:0000259" key="8">
    <source>
        <dbReference type="Pfam" id="PF20684"/>
    </source>
</evidence>
<evidence type="ECO:0000256" key="6">
    <source>
        <dbReference type="SAM" id="MobiDB-lite"/>
    </source>
</evidence>
<feature type="compositionally biased region" description="Polar residues" evidence="6">
    <location>
        <begin position="275"/>
        <end position="292"/>
    </location>
</feature>
<evidence type="ECO:0000256" key="5">
    <source>
        <dbReference type="ARBA" id="ARBA00038359"/>
    </source>
</evidence>
<reference evidence="10" key="1">
    <citation type="journal article" date="2017" name="Genome Biol.">
        <title>Comparative genomics reveals high biological diversity and specific adaptations in the industrially and medically important fungal genus Aspergillus.</title>
        <authorList>
            <person name="de Vries R.P."/>
            <person name="Riley R."/>
            <person name="Wiebenga A."/>
            <person name="Aguilar-Osorio G."/>
            <person name="Amillis S."/>
            <person name="Uchima C.A."/>
            <person name="Anderluh G."/>
            <person name="Asadollahi M."/>
            <person name="Askin M."/>
            <person name="Barry K."/>
            <person name="Battaglia E."/>
            <person name="Bayram O."/>
            <person name="Benocci T."/>
            <person name="Braus-Stromeyer S.A."/>
            <person name="Caldana C."/>
            <person name="Canovas D."/>
            <person name="Cerqueira G.C."/>
            <person name="Chen F."/>
            <person name="Chen W."/>
            <person name="Choi C."/>
            <person name="Clum A."/>
            <person name="Dos Santos R.A."/>
            <person name="Damasio A.R."/>
            <person name="Diallinas G."/>
            <person name="Emri T."/>
            <person name="Fekete E."/>
            <person name="Flipphi M."/>
            <person name="Freyberg S."/>
            <person name="Gallo A."/>
            <person name="Gournas C."/>
            <person name="Habgood R."/>
            <person name="Hainaut M."/>
            <person name="Harispe M.L."/>
            <person name="Henrissat B."/>
            <person name="Hilden K.S."/>
            <person name="Hope R."/>
            <person name="Hossain A."/>
            <person name="Karabika E."/>
            <person name="Karaffa L."/>
            <person name="Karanyi Z."/>
            <person name="Krasevec N."/>
            <person name="Kuo A."/>
            <person name="Kusch H."/>
            <person name="LaButti K."/>
            <person name="Lagendijk E.L."/>
            <person name="Lapidus A."/>
            <person name="Levasseur A."/>
            <person name="Lindquist E."/>
            <person name="Lipzen A."/>
            <person name="Logrieco A.F."/>
            <person name="MacCabe A."/>
            <person name="Maekelae M.R."/>
            <person name="Malavazi I."/>
            <person name="Melin P."/>
            <person name="Meyer V."/>
            <person name="Mielnichuk N."/>
            <person name="Miskei M."/>
            <person name="Molnar A.P."/>
            <person name="Mule G."/>
            <person name="Ngan C.Y."/>
            <person name="Orejas M."/>
            <person name="Orosz E."/>
            <person name="Ouedraogo J.P."/>
            <person name="Overkamp K.M."/>
            <person name="Park H.-S."/>
            <person name="Perrone G."/>
            <person name="Piumi F."/>
            <person name="Punt P.J."/>
            <person name="Ram A.F."/>
            <person name="Ramon A."/>
            <person name="Rauscher S."/>
            <person name="Record E."/>
            <person name="Riano-Pachon D.M."/>
            <person name="Robert V."/>
            <person name="Roehrig J."/>
            <person name="Ruller R."/>
            <person name="Salamov A."/>
            <person name="Salih N.S."/>
            <person name="Samson R.A."/>
            <person name="Sandor E."/>
            <person name="Sanguinetti M."/>
            <person name="Schuetze T."/>
            <person name="Sepcic K."/>
            <person name="Shelest E."/>
            <person name="Sherlock G."/>
            <person name="Sophianopoulou V."/>
            <person name="Squina F.M."/>
            <person name="Sun H."/>
            <person name="Susca A."/>
            <person name="Todd R.B."/>
            <person name="Tsang A."/>
            <person name="Unkles S.E."/>
            <person name="van de Wiele N."/>
            <person name="van Rossen-Uffink D."/>
            <person name="Oliveira J.V."/>
            <person name="Vesth T.C."/>
            <person name="Visser J."/>
            <person name="Yu J.-H."/>
            <person name="Zhou M."/>
            <person name="Andersen M.R."/>
            <person name="Archer D.B."/>
            <person name="Baker S.E."/>
            <person name="Benoit I."/>
            <person name="Brakhage A.A."/>
            <person name="Braus G.H."/>
            <person name="Fischer R."/>
            <person name="Frisvad J.C."/>
            <person name="Goldman G.H."/>
            <person name="Houbraken J."/>
            <person name="Oakley B."/>
            <person name="Pocsi I."/>
            <person name="Scazzocchio C."/>
            <person name="Seiboth B."/>
            <person name="vanKuyk P.A."/>
            <person name="Wortman J."/>
            <person name="Dyer P.S."/>
            <person name="Grigoriev I.V."/>
        </authorList>
    </citation>
    <scope>NUCLEOTIDE SEQUENCE [LARGE SCALE GENOMIC DNA]</scope>
    <source>
        <strain evidence="10">ATCC 16872 / CBS 172.66 / WB 5094</strain>
    </source>
</reference>
<dbReference type="PANTHER" id="PTHR33048">
    <property type="entry name" value="PTH11-LIKE INTEGRAL MEMBRANE PROTEIN (AFU_ORTHOLOGUE AFUA_5G11245)"/>
    <property type="match status" value="1"/>
</dbReference>
<dbReference type="VEuPathDB" id="FungiDB:ASPACDRAFT_41160"/>
<feature type="transmembrane region" description="Helical" evidence="7">
    <location>
        <begin position="14"/>
        <end position="36"/>
    </location>
</feature>
<proteinExistence type="inferred from homology"/>
<feature type="region of interest" description="Disordered" evidence="6">
    <location>
        <begin position="275"/>
        <end position="295"/>
    </location>
</feature>
<dbReference type="GeneID" id="30974710"/>
<feature type="region of interest" description="Disordered" evidence="6">
    <location>
        <begin position="308"/>
        <end position="346"/>
    </location>
</feature>
<dbReference type="PANTHER" id="PTHR33048:SF47">
    <property type="entry name" value="INTEGRAL MEMBRANE PROTEIN-RELATED"/>
    <property type="match status" value="1"/>
</dbReference>
<dbReference type="OMA" id="VKISICC"/>
<feature type="transmembrane region" description="Helical" evidence="7">
    <location>
        <begin position="239"/>
        <end position="260"/>
    </location>
</feature>
<dbReference type="Pfam" id="PF20684">
    <property type="entry name" value="Fung_rhodopsin"/>
    <property type="match status" value="1"/>
</dbReference>
<name>A0A1L9X1D8_ASPA1</name>
<feature type="domain" description="Rhodopsin" evidence="8">
    <location>
        <begin position="31"/>
        <end position="263"/>
    </location>
</feature>
<feature type="transmembrane region" description="Helical" evidence="7">
    <location>
        <begin position="124"/>
        <end position="151"/>
    </location>
</feature>
<feature type="transmembrane region" description="Helical" evidence="7">
    <location>
        <begin position="43"/>
        <end position="63"/>
    </location>
</feature>
<accession>A0A1L9X1D8</accession>
<dbReference type="OrthoDB" id="3529975at2759"/>
<dbReference type="InterPro" id="IPR049326">
    <property type="entry name" value="Rhodopsin_dom_fungi"/>
</dbReference>
<dbReference type="InterPro" id="IPR052337">
    <property type="entry name" value="SAT4-like"/>
</dbReference>
<evidence type="ECO:0000256" key="4">
    <source>
        <dbReference type="ARBA" id="ARBA00023136"/>
    </source>
</evidence>
<dbReference type="AlphaFoldDB" id="A0A1L9X1D8"/>
<feature type="transmembrane region" description="Helical" evidence="7">
    <location>
        <begin position="204"/>
        <end position="227"/>
    </location>
</feature>